<dbReference type="AlphaFoldDB" id="A0A5C6P8J5"/>
<evidence type="ECO:0000313" key="4">
    <source>
        <dbReference type="Proteomes" id="UP000324091"/>
    </source>
</evidence>
<dbReference type="EMBL" id="RHFK02000005">
    <property type="protein sequence ID" value="TWW76022.1"/>
    <property type="molecule type" value="Genomic_DNA"/>
</dbReference>
<comment type="caution">
    <text evidence="3">The sequence shown here is derived from an EMBL/GenBank/DDBJ whole genome shotgun (WGS) entry which is preliminary data.</text>
</comment>
<evidence type="ECO:0000256" key="1">
    <source>
        <dbReference type="SAM" id="MobiDB-lite"/>
    </source>
</evidence>
<feature type="chain" id="PRO_5022710806" evidence="2">
    <location>
        <begin position="24"/>
        <end position="138"/>
    </location>
</feature>
<name>A0A5C6P8J5_9TELE</name>
<protein>
    <submittedName>
        <fullName evidence="3">Uncharacterized protein</fullName>
    </submittedName>
</protein>
<dbReference type="Proteomes" id="UP000324091">
    <property type="component" value="Chromosome 13"/>
</dbReference>
<keyword evidence="2" id="KW-0732">Signal</keyword>
<evidence type="ECO:0000256" key="2">
    <source>
        <dbReference type="SAM" id="SignalP"/>
    </source>
</evidence>
<reference evidence="3 4" key="1">
    <citation type="submission" date="2019-04" db="EMBL/GenBank/DDBJ databases">
        <title>Chromosome genome assembly for Takifugu flavidus.</title>
        <authorList>
            <person name="Xiao S."/>
        </authorList>
    </citation>
    <scope>NUCLEOTIDE SEQUENCE [LARGE SCALE GENOMIC DNA]</scope>
    <source>
        <strain evidence="3">HTHZ2018</strain>
        <tissue evidence="3">Muscle</tissue>
    </source>
</reference>
<organism evidence="3 4">
    <name type="scientific">Takifugu flavidus</name>
    <name type="common">sansaifugu</name>
    <dbReference type="NCBI Taxonomy" id="433684"/>
    <lineage>
        <taxon>Eukaryota</taxon>
        <taxon>Metazoa</taxon>
        <taxon>Chordata</taxon>
        <taxon>Craniata</taxon>
        <taxon>Vertebrata</taxon>
        <taxon>Euteleostomi</taxon>
        <taxon>Actinopterygii</taxon>
        <taxon>Neopterygii</taxon>
        <taxon>Teleostei</taxon>
        <taxon>Neoteleostei</taxon>
        <taxon>Acanthomorphata</taxon>
        <taxon>Eupercaria</taxon>
        <taxon>Tetraodontiformes</taxon>
        <taxon>Tetradontoidea</taxon>
        <taxon>Tetraodontidae</taxon>
        <taxon>Takifugu</taxon>
    </lineage>
</organism>
<feature type="region of interest" description="Disordered" evidence="1">
    <location>
        <begin position="27"/>
        <end position="52"/>
    </location>
</feature>
<keyword evidence="4" id="KW-1185">Reference proteome</keyword>
<gene>
    <name evidence="3" type="ORF">D4764_13G0006840</name>
</gene>
<evidence type="ECO:0000313" key="3">
    <source>
        <dbReference type="EMBL" id="TWW76022.1"/>
    </source>
</evidence>
<sequence length="138" mass="14032">MGMADALPLRLLLSVCLLGHIQGESAASLPENPPIAERRGSGEAASPLASPLASRADQRGLLVVGKTAPFCGRTRSHPAAIPQKPARPRCGRADGAGAAGGAAVRCRRSGCQGAAAPLLPSGEPRQPLLWEDGGFRPG</sequence>
<proteinExistence type="predicted"/>
<feature type="region of interest" description="Disordered" evidence="1">
    <location>
        <begin position="73"/>
        <end position="98"/>
    </location>
</feature>
<feature type="signal peptide" evidence="2">
    <location>
        <begin position="1"/>
        <end position="23"/>
    </location>
</feature>
<feature type="region of interest" description="Disordered" evidence="1">
    <location>
        <begin position="114"/>
        <end position="138"/>
    </location>
</feature>
<accession>A0A5C6P8J5</accession>